<dbReference type="Proteomes" id="UP000003789">
    <property type="component" value="Unassembled WGS sequence"/>
</dbReference>
<gene>
    <name evidence="1" type="ORF">P3TCK_01454</name>
</gene>
<reference evidence="1 2" key="1">
    <citation type="submission" date="2006-03" db="EMBL/GenBank/DDBJ databases">
        <authorList>
            <person name="Bartlett D.H."/>
            <person name="Valle G."/>
            <person name="Lauro F.M."/>
            <person name="Vezzi A."/>
            <person name="Simonato F."/>
            <person name="Eloe E."/>
            <person name="Vitulo N."/>
            <person name="Stratton T.K."/>
            <person name="D'angelo M."/>
            <person name="Ferriera S."/>
            <person name="Johnson J."/>
            <person name="Kravitz S."/>
            <person name="Beeson K."/>
            <person name="Sutton G."/>
            <person name="Rogers Y."/>
            <person name="Friedman R."/>
            <person name="Frazier M."/>
            <person name="Venter J.C."/>
        </authorList>
    </citation>
    <scope>NUCLEOTIDE SEQUENCE [LARGE SCALE GENOMIC DNA]</scope>
    <source>
        <strain evidence="1 2">3TCK</strain>
    </source>
</reference>
<proteinExistence type="predicted"/>
<name>Q1Z4Z0_9GAMM</name>
<dbReference type="RefSeq" id="WP_006228291.1">
    <property type="nucleotide sequence ID" value="NZ_AAPH01000010.1"/>
</dbReference>
<evidence type="ECO:0000313" key="2">
    <source>
        <dbReference type="Proteomes" id="UP000003789"/>
    </source>
</evidence>
<dbReference type="HOGENOM" id="CLU_2555324_0_0_6"/>
<accession>Q1Z4Z0</accession>
<sequence>MNTEQKLNQAQLKDLKRKLNENEENIKACLWMLEISEMENPKWEEEKHQASCNIAYLQDRLNQHRNLRRELILNIKKLEVIL</sequence>
<evidence type="ECO:0000313" key="1">
    <source>
        <dbReference type="EMBL" id="EAS43481.1"/>
    </source>
</evidence>
<dbReference type="AlphaFoldDB" id="Q1Z4Z0"/>
<dbReference type="EMBL" id="AAPH01000010">
    <property type="protein sequence ID" value="EAS43481.1"/>
    <property type="molecule type" value="Genomic_DNA"/>
</dbReference>
<protein>
    <submittedName>
        <fullName evidence="1">Uncharacterized protein</fullName>
    </submittedName>
</protein>
<comment type="caution">
    <text evidence="1">The sequence shown here is derived from an EMBL/GenBank/DDBJ whole genome shotgun (WGS) entry which is preliminary data.</text>
</comment>
<organism evidence="1 2">
    <name type="scientific">Photobacterium profundum 3TCK</name>
    <dbReference type="NCBI Taxonomy" id="314280"/>
    <lineage>
        <taxon>Bacteria</taxon>
        <taxon>Pseudomonadati</taxon>
        <taxon>Pseudomonadota</taxon>
        <taxon>Gammaproteobacteria</taxon>
        <taxon>Vibrionales</taxon>
        <taxon>Vibrionaceae</taxon>
        <taxon>Photobacterium</taxon>
    </lineage>
</organism>